<evidence type="ECO:0000313" key="3">
    <source>
        <dbReference type="Proteomes" id="UP000028194"/>
    </source>
</evidence>
<dbReference type="Proteomes" id="UP000028194">
    <property type="component" value="Chromosome"/>
</dbReference>
<evidence type="ECO:0000259" key="1">
    <source>
        <dbReference type="Pfam" id="PF01978"/>
    </source>
</evidence>
<evidence type="ECO:0000313" key="2">
    <source>
        <dbReference type="EMBL" id="AIF85058.1"/>
    </source>
</evidence>
<organism evidence="2 3">
    <name type="scientific">Candidatus Nitrososphaera evergladensis SR1</name>
    <dbReference type="NCBI Taxonomy" id="1459636"/>
    <lineage>
        <taxon>Archaea</taxon>
        <taxon>Nitrososphaerota</taxon>
        <taxon>Nitrososphaeria</taxon>
        <taxon>Nitrososphaerales</taxon>
        <taxon>Nitrososphaeraceae</taxon>
        <taxon>Nitrososphaera</taxon>
    </lineage>
</organism>
<dbReference type="InterPro" id="IPR002831">
    <property type="entry name" value="Tscrpt_reg_TrmB_N"/>
</dbReference>
<dbReference type="EMBL" id="CP007174">
    <property type="protein sequence ID" value="AIF85058.1"/>
    <property type="molecule type" value="Genomic_DNA"/>
</dbReference>
<dbReference type="HOGENOM" id="CLU_714958_0_0_2"/>
<dbReference type="InterPro" id="IPR036388">
    <property type="entry name" value="WH-like_DNA-bd_sf"/>
</dbReference>
<proteinExistence type="predicted"/>
<reference evidence="2 3" key="1">
    <citation type="journal article" date="2014" name="PLoS ONE">
        <title>Genome Sequence of Candidatus Nitrososphaera evergladensis from Group I.1b Enriched from Everglades Soil Reveals Novel Genomic Features of the Ammonia-Oxidizing Archaea.</title>
        <authorList>
            <person name="Zhalnina K.V."/>
            <person name="Dias R."/>
            <person name="Leonard M.T."/>
            <person name="Dorr de Quadros P."/>
            <person name="Camargo F.A."/>
            <person name="Drew J.C."/>
            <person name="Farmerie W.G."/>
            <person name="Daroub S.H."/>
            <person name="Triplett E.W."/>
        </authorList>
    </citation>
    <scope>NUCLEOTIDE SEQUENCE [LARGE SCALE GENOMIC DNA]</scope>
    <source>
        <strain evidence="2 3">SR1</strain>
    </source>
</reference>
<name>A0A075MV69_9ARCH</name>
<dbReference type="eggNOG" id="arCOG02038">
    <property type="taxonomic scope" value="Archaea"/>
</dbReference>
<dbReference type="AlphaFoldDB" id="A0A075MV69"/>
<gene>
    <name evidence="2" type="ORF">NTE_03023</name>
</gene>
<dbReference type="InterPro" id="IPR051797">
    <property type="entry name" value="TrmB-like"/>
</dbReference>
<accession>A0A075MV69</accession>
<dbReference type="PANTHER" id="PTHR34293">
    <property type="entry name" value="HTH-TYPE TRANSCRIPTIONAL REGULATOR TRMBL2"/>
    <property type="match status" value="1"/>
</dbReference>
<dbReference type="PANTHER" id="PTHR34293:SF1">
    <property type="entry name" value="HTH-TYPE TRANSCRIPTIONAL REGULATOR TRMBL2"/>
    <property type="match status" value="1"/>
</dbReference>
<dbReference type="RefSeq" id="WP_148701527.1">
    <property type="nucleotide sequence ID" value="NZ_CP007174.1"/>
</dbReference>
<sequence>MHHQDNISSSPASGDLPASLEEFGLSKYEARAYLTMIGKGSLAASDLAYYANLPRTKVYQTVKKLEKKRLAVVSKQKPLICSAIPPEEAFGEIVNLHERRVKNMRKIVERLQKLSDEGQRPKGSEERRYFILDPDSALSKISSLVANARSSITATLDPWGLRLLAQCRGQLIKAETNGARIRLIVGAQCLGSESLSLLPDGIELKMAGGSASSNLMIIDMTHMVSVDPSNGKAALFASLDAYGAMQAKSFEEAWSKAGEAKHALEAQPALAAKAIELARAVENGLAAHMLEYAMNSEDPAGELVEVMERKYGLKVGTMSAPEILDLVDSALKISCLGWLKHDKSNNIVSLQSKAEGKHVLPWAVVLASYFKRSGNEPKIMQSKQSPQLVHVRLARPI</sequence>
<dbReference type="OrthoDB" id="30795at2157"/>
<dbReference type="GeneID" id="41598693"/>
<keyword evidence="3" id="KW-1185">Reference proteome</keyword>
<dbReference type="SUPFAM" id="SSF46785">
    <property type="entry name" value="Winged helix' DNA-binding domain"/>
    <property type="match status" value="1"/>
</dbReference>
<dbReference type="Pfam" id="PF01978">
    <property type="entry name" value="TrmB"/>
    <property type="match status" value="1"/>
</dbReference>
<feature type="domain" description="Transcription regulator TrmB N-terminal" evidence="1">
    <location>
        <begin position="20"/>
        <end position="87"/>
    </location>
</feature>
<protein>
    <submittedName>
        <fullName evidence="2">Putative transcriptional regulator</fullName>
    </submittedName>
</protein>
<dbReference type="STRING" id="1459636.NTE_03023"/>
<dbReference type="InterPro" id="IPR036390">
    <property type="entry name" value="WH_DNA-bd_sf"/>
</dbReference>
<dbReference type="KEGG" id="nev:NTE_03023"/>
<dbReference type="Gene3D" id="1.10.10.10">
    <property type="entry name" value="Winged helix-like DNA-binding domain superfamily/Winged helix DNA-binding domain"/>
    <property type="match status" value="1"/>
</dbReference>